<evidence type="ECO:0000256" key="12">
    <source>
        <dbReference type="ARBA" id="ARBA00022989"/>
    </source>
</evidence>
<dbReference type="EMBL" id="JANRHJ010000002">
    <property type="protein sequence ID" value="MCR8872980.1"/>
    <property type="molecule type" value="Genomic_DNA"/>
</dbReference>
<feature type="transmembrane region" description="Helical" evidence="19">
    <location>
        <begin position="107"/>
        <end position="129"/>
    </location>
</feature>
<evidence type="ECO:0000256" key="14">
    <source>
        <dbReference type="ARBA" id="ARBA00025228"/>
    </source>
</evidence>
<keyword evidence="7 19" id="KW-1003">Cell membrane</keyword>
<gene>
    <name evidence="19" type="primary">cobS</name>
    <name evidence="20" type="ORF">NW209_02900</name>
</gene>
<keyword evidence="11 19" id="KW-0460">Magnesium</keyword>
<comment type="similarity">
    <text evidence="4 19">Belongs to the CobS family.</text>
</comment>
<dbReference type="AlphaFoldDB" id="A0AAW5N2R3"/>
<protein>
    <recommendedName>
        <fullName evidence="6 19">Adenosylcobinamide-GDP ribazoletransferase</fullName>
        <ecNumber evidence="5 19">2.7.8.26</ecNumber>
    </recommendedName>
    <alternativeName>
        <fullName evidence="16 19">Cobalamin synthase</fullName>
    </alternativeName>
    <alternativeName>
        <fullName evidence="15 19">Cobalamin-5'-phosphate synthase</fullName>
    </alternativeName>
</protein>
<keyword evidence="13 19" id="KW-0472">Membrane</keyword>
<keyword evidence="21" id="KW-1185">Reference proteome</keyword>
<comment type="catalytic activity">
    <reaction evidence="17 19">
        <text>alpha-ribazole + adenosylcob(III)inamide-GDP = adenosylcob(III)alamin + GMP + H(+)</text>
        <dbReference type="Rhea" id="RHEA:16049"/>
        <dbReference type="ChEBI" id="CHEBI:10329"/>
        <dbReference type="ChEBI" id="CHEBI:15378"/>
        <dbReference type="ChEBI" id="CHEBI:18408"/>
        <dbReference type="ChEBI" id="CHEBI:58115"/>
        <dbReference type="ChEBI" id="CHEBI:60487"/>
        <dbReference type="EC" id="2.7.8.26"/>
    </reaction>
</comment>
<evidence type="ECO:0000256" key="7">
    <source>
        <dbReference type="ARBA" id="ARBA00022475"/>
    </source>
</evidence>
<evidence type="ECO:0000256" key="8">
    <source>
        <dbReference type="ARBA" id="ARBA00022573"/>
    </source>
</evidence>
<comment type="subcellular location">
    <subcellularLocation>
        <location evidence="2 19">Cell membrane</location>
        <topology evidence="2 19">Multi-pass membrane protein</topology>
    </subcellularLocation>
</comment>
<comment type="pathway">
    <text evidence="3 19">Cofactor biosynthesis; adenosylcobalamin biosynthesis; adenosylcobalamin from cob(II)yrinate a,c-diamide: step 7/7.</text>
</comment>
<keyword evidence="8 19" id="KW-0169">Cobalamin biosynthesis</keyword>
<dbReference type="HAMAP" id="MF_00719">
    <property type="entry name" value="CobS"/>
    <property type="match status" value="1"/>
</dbReference>
<feature type="transmembrane region" description="Helical" evidence="19">
    <location>
        <begin position="227"/>
        <end position="249"/>
    </location>
</feature>
<evidence type="ECO:0000256" key="3">
    <source>
        <dbReference type="ARBA" id="ARBA00004663"/>
    </source>
</evidence>
<evidence type="ECO:0000256" key="5">
    <source>
        <dbReference type="ARBA" id="ARBA00013200"/>
    </source>
</evidence>
<evidence type="ECO:0000256" key="6">
    <source>
        <dbReference type="ARBA" id="ARBA00015850"/>
    </source>
</evidence>
<dbReference type="GO" id="GO:0009236">
    <property type="term" value="P:cobalamin biosynthetic process"/>
    <property type="evidence" value="ECO:0007669"/>
    <property type="project" value="UniProtKB-UniRule"/>
</dbReference>
<name>A0AAW5N2R3_9BACT</name>
<dbReference type="EC" id="2.7.8.26" evidence="5 19"/>
<evidence type="ECO:0000256" key="19">
    <source>
        <dbReference type="HAMAP-Rule" id="MF_00719"/>
    </source>
</evidence>
<evidence type="ECO:0000256" key="18">
    <source>
        <dbReference type="ARBA" id="ARBA00049504"/>
    </source>
</evidence>
<dbReference type="GO" id="GO:0051073">
    <property type="term" value="F:adenosylcobinamide-GDP ribazoletransferase activity"/>
    <property type="evidence" value="ECO:0007669"/>
    <property type="project" value="UniProtKB-UniRule"/>
</dbReference>
<evidence type="ECO:0000256" key="1">
    <source>
        <dbReference type="ARBA" id="ARBA00001946"/>
    </source>
</evidence>
<evidence type="ECO:0000256" key="10">
    <source>
        <dbReference type="ARBA" id="ARBA00022692"/>
    </source>
</evidence>
<organism evidence="20 21">
    <name type="scientific">Phocaeicola barnesiae</name>
    <dbReference type="NCBI Taxonomy" id="376804"/>
    <lineage>
        <taxon>Bacteria</taxon>
        <taxon>Pseudomonadati</taxon>
        <taxon>Bacteroidota</taxon>
        <taxon>Bacteroidia</taxon>
        <taxon>Bacteroidales</taxon>
        <taxon>Bacteroidaceae</taxon>
        <taxon>Phocaeicola</taxon>
    </lineage>
</organism>
<comment type="cofactor">
    <cofactor evidence="1 19">
        <name>Mg(2+)</name>
        <dbReference type="ChEBI" id="CHEBI:18420"/>
    </cofactor>
</comment>
<dbReference type="PANTHER" id="PTHR34148">
    <property type="entry name" value="ADENOSYLCOBINAMIDE-GDP RIBAZOLETRANSFERASE"/>
    <property type="match status" value="1"/>
</dbReference>
<evidence type="ECO:0000256" key="16">
    <source>
        <dbReference type="ARBA" id="ARBA00032853"/>
    </source>
</evidence>
<evidence type="ECO:0000256" key="15">
    <source>
        <dbReference type="ARBA" id="ARBA00032605"/>
    </source>
</evidence>
<dbReference type="Pfam" id="PF02654">
    <property type="entry name" value="CobS"/>
    <property type="match status" value="1"/>
</dbReference>
<dbReference type="PANTHER" id="PTHR34148:SF1">
    <property type="entry name" value="ADENOSYLCOBINAMIDE-GDP RIBAZOLETRANSFERASE"/>
    <property type="match status" value="1"/>
</dbReference>
<dbReference type="GO" id="GO:0008818">
    <property type="term" value="F:cobalamin 5'-phosphate synthase activity"/>
    <property type="evidence" value="ECO:0007669"/>
    <property type="project" value="UniProtKB-UniRule"/>
</dbReference>
<dbReference type="RefSeq" id="WP_258335366.1">
    <property type="nucleotide sequence ID" value="NZ_CALULB010000007.1"/>
</dbReference>
<keyword evidence="10 19" id="KW-0812">Transmembrane</keyword>
<sequence length="250" mass="27614">MLDNVLAAFMFFTRLPFWKLKTVPQECFKHVVAYWSLSGWLTGGLMALSCWGLLYLFPAPVAVIGALIVRLLVTGALHEDGLADFFDGFGGGRDRESTLRIMKDSFIGSYGVIGLILYYLLGVSLLLALPVQVLPVVLGCADPFAKYVGSHILRELPYARKEAESKAKVVYDRFTWKEMVASALGGLLPLVFLPLSYSWMLIGPVVVFFLLIHLFRSRLGGYTGDCCGALFLLAELSAWMGAAIVTHFME</sequence>
<reference evidence="20 21" key="1">
    <citation type="submission" date="2022-08" db="EMBL/GenBank/DDBJ databases">
        <authorList>
            <person name="Zeman M."/>
            <person name="Kubasova T."/>
        </authorList>
    </citation>
    <scope>NUCLEOTIDE SEQUENCE [LARGE SCALE GENOMIC DNA]</scope>
    <source>
        <strain evidence="20 21">ET62</strain>
    </source>
</reference>
<evidence type="ECO:0000256" key="4">
    <source>
        <dbReference type="ARBA" id="ARBA00010561"/>
    </source>
</evidence>
<dbReference type="InterPro" id="IPR003805">
    <property type="entry name" value="CobS"/>
</dbReference>
<feature type="transmembrane region" description="Helical" evidence="19">
    <location>
        <begin position="197"/>
        <end position="215"/>
    </location>
</feature>
<comment type="catalytic activity">
    <reaction evidence="18 19">
        <text>alpha-ribazole 5'-phosphate + adenosylcob(III)inamide-GDP = adenosylcob(III)alamin 5'-phosphate + GMP + H(+)</text>
        <dbReference type="Rhea" id="RHEA:23560"/>
        <dbReference type="ChEBI" id="CHEBI:15378"/>
        <dbReference type="ChEBI" id="CHEBI:57918"/>
        <dbReference type="ChEBI" id="CHEBI:58115"/>
        <dbReference type="ChEBI" id="CHEBI:60487"/>
        <dbReference type="ChEBI" id="CHEBI:60493"/>
        <dbReference type="EC" id="2.7.8.26"/>
    </reaction>
</comment>
<evidence type="ECO:0000256" key="9">
    <source>
        <dbReference type="ARBA" id="ARBA00022679"/>
    </source>
</evidence>
<feature type="transmembrane region" description="Helical" evidence="19">
    <location>
        <begin position="45"/>
        <end position="69"/>
    </location>
</feature>
<evidence type="ECO:0000256" key="11">
    <source>
        <dbReference type="ARBA" id="ARBA00022842"/>
    </source>
</evidence>
<keyword evidence="12 19" id="KW-1133">Transmembrane helix</keyword>
<comment type="caution">
    <text evidence="20">The sequence shown here is derived from an EMBL/GenBank/DDBJ whole genome shotgun (WGS) entry which is preliminary data.</text>
</comment>
<accession>A0AAW5N2R3</accession>
<evidence type="ECO:0000256" key="2">
    <source>
        <dbReference type="ARBA" id="ARBA00004651"/>
    </source>
</evidence>
<proteinExistence type="inferred from homology"/>
<evidence type="ECO:0000256" key="17">
    <source>
        <dbReference type="ARBA" id="ARBA00048623"/>
    </source>
</evidence>
<keyword evidence="9 19" id="KW-0808">Transferase</keyword>
<dbReference type="GO" id="GO:0005886">
    <property type="term" value="C:plasma membrane"/>
    <property type="evidence" value="ECO:0007669"/>
    <property type="project" value="UniProtKB-SubCell"/>
</dbReference>
<evidence type="ECO:0000313" key="21">
    <source>
        <dbReference type="Proteomes" id="UP001204579"/>
    </source>
</evidence>
<evidence type="ECO:0000313" key="20">
    <source>
        <dbReference type="EMBL" id="MCR8872980.1"/>
    </source>
</evidence>
<dbReference type="Proteomes" id="UP001204579">
    <property type="component" value="Unassembled WGS sequence"/>
</dbReference>
<comment type="function">
    <text evidence="14 19">Joins adenosylcobinamide-GDP and alpha-ribazole to generate adenosylcobalamin (Ado-cobalamin). Also synthesizes adenosylcobalamin 5'-phosphate from adenosylcobinamide-GDP and alpha-ribazole 5'-phosphate.</text>
</comment>
<evidence type="ECO:0000256" key="13">
    <source>
        <dbReference type="ARBA" id="ARBA00023136"/>
    </source>
</evidence>